<evidence type="ECO:0000256" key="1">
    <source>
        <dbReference type="ARBA" id="ARBA00000085"/>
    </source>
</evidence>
<keyword evidence="4" id="KW-0808">Transferase</keyword>
<dbReference type="InterPro" id="IPR050482">
    <property type="entry name" value="Sensor_HK_TwoCompSys"/>
</dbReference>
<dbReference type="InterPro" id="IPR003594">
    <property type="entry name" value="HATPase_dom"/>
</dbReference>
<keyword evidence="9" id="KW-0812">Transmembrane</keyword>
<evidence type="ECO:0000259" key="10">
    <source>
        <dbReference type="Pfam" id="PF02518"/>
    </source>
</evidence>
<dbReference type="InterPro" id="IPR036890">
    <property type="entry name" value="HATPase_C_sf"/>
</dbReference>
<dbReference type="InterPro" id="IPR011712">
    <property type="entry name" value="Sig_transdc_His_kin_sub3_dim/P"/>
</dbReference>
<comment type="caution">
    <text evidence="12">The sequence shown here is derived from an EMBL/GenBank/DDBJ whole genome shotgun (WGS) entry which is preliminary data.</text>
</comment>
<sequence>MRVVGSPVLGRLGDALLAVSLAVLTAVFSLQYHPDGWPPFDAAAIALAGVVYLPLAFRRQAPWTVLAVSCAGYAAYAALGFQPSAIVWGPVLGFFTIATLKPPREVAFCALPTGVVWTYGSLASGVLSAEVCIGQTAVVLGIAWVFGATIRELGVRNRRLAELTARLREEQEARARHAVTEERLRIARELHDVVAHHLSVLSVQSGLASYVFDSDPETARGALDTIHSTARRSLEEMRGLLQVLRISPDGTEVIGGPAAGPAPGLERLGELVDRVGAAGVTVDVAVRGARRPLAPGPDLCAYRILQEALTNVLKHAGPAHVALSLDYGPEVLTVRVTDDGGSGGVPQRVTGGGHGLIGMRERVRMYDGLFRAGPLRPGGFEVMFTLPLVT</sequence>
<evidence type="ECO:0000256" key="5">
    <source>
        <dbReference type="ARBA" id="ARBA00022741"/>
    </source>
</evidence>
<dbReference type="Proteomes" id="UP001552479">
    <property type="component" value="Unassembled WGS sequence"/>
</dbReference>
<gene>
    <name evidence="12" type="ORF">AB0L03_32785</name>
</gene>
<evidence type="ECO:0000259" key="11">
    <source>
        <dbReference type="Pfam" id="PF07730"/>
    </source>
</evidence>
<evidence type="ECO:0000256" key="9">
    <source>
        <dbReference type="SAM" id="Phobius"/>
    </source>
</evidence>
<keyword evidence="9" id="KW-0472">Membrane</keyword>
<dbReference type="GO" id="GO:0016301">
    <property type="term" value="F:kinase activity"/>
    <property type="evidence" value="ECO:0007669"/>
    <property type="project" value="UniProtKB-KW"/>
</dbReference>
<keyword evidence="7" id="KW-0067">ATP-binding</keyword>
<keyword evidence="3" id="KW-0597">Phosphoprotein</keyword>
<feature type="transmembrane region" description="Helical" evidence="9">
    <location>
        <begin position="133"/>
        <end position="150"/>
    </location>
</feature>
<feature type="transmembrane region" description="Helical" evidence="9">
    <location>
        <begin position="62"/>
        <end position="79"/>
    </location>
</feature>
<dbReference type="Gene3D" id="3.30.565.10">
    <property type="entry name" value="Histidine kinase-like ATPase, C-terminal domain"/>
    <property type="match status" value="1"/>
</dbReference>
<dbReference type="RefSeq" id="WP_366090649.1">
    <property type="nucleotide sequence ID" value="NZ_JBFASG010000053.1"/>
</dbReference>
<dbReference type="Gene3D" id="1.20.5.1930">
    <property type="match status" value="1"/>
</dbReference>
<evidence type="ECO:0000256" key="7">
    <source>
        <dbReference type="ARBA" id="ARBA00022840"/>
    </source>
</evidence>
<comment type="catalytic activity">
    <reaction evidence="1">
        <text>ATP + protein L-histidine = ADP + protein N-phospho-L-histidine.</text>
        <dbReference type="EC" id="2.7.13.3"/>
    </reaction>
</comment>
<proteinExistence type="predicted"/>
<organism evidence="12 13">
    <name type="scientific">Streptomyces roseoverticillatus</name>
    <dbReference type="NCBI Taxonomy" id="66429"/>
    <lineage>
        <taxon>Bacteria</taxon>
        <taxon>Bacillati</taxon>
        <taxon>Actinomycetota</taxon>
        <taxon>Actinomycetes</taxon>
        <taxon>Kitasatosporales</taxon>
        <taxon>Streptomycetaceae</taxon>
        <taxon>Streptomyces</taxon>
    </lineage>
</organism>
<protein>
    <recommendedName>
        <fullName evidence="2">histidine kinase</fullName>
        <ecNumber evidence="2">2.7.13.3</ecNumber>
    </recommendedName>
</protein>
<dbReference type="SUPFAM" id="SSF55874">
    <property type="entry name" value="ATPase domain of HSP90 chaperone/DNA topoisomerase II/histidine kinase"/>
    <property type="match status" value="1"/>
</dbReference>
<feature type="transmembrane region" description="Helical" evidence="9">
    <location>
        <begin position="12"/>
        <end position="30"/>
    </location>
</feature>
<keyword evidence="8" id="KW-0902">Two-component regulatory system</keyword>
<reference evidence="12 13" key="1">
    <citation type="submission" date="2024-06" db="EMBL/GenBank/DDBJ databases">
        <title>The Natural Products Discovery Center: Release of the First 8490 Sequenced Strains for Exploring Actinobacteria Biosynthetic Diversity.</title>
        <authorList>
            <person name="Kalkreuter E."/>
            <person name="Kautsar S.A."/>
            <person name="Yang D."/>
            <person name="Bader C.D."/>
            <person name="Teijaro C.N."/>
            <person name="Fluegel L."/>
            <person name="Davis C.M."/>
            <person name="Simpson J.R."/>
            <person name="Lauterbach L."/>
            <person name="Steele A.D."/>
            <person name="Gui C."/>
            <person name="Meng S."/>
            <person name="Li G."/>
            <person name="Viehrig K."/>
            <person name="Ye F."/>
            <person name="Su P."/>
            <person name="Kiefer A.F."/>
            <person name="Nichols A."/>
            <person name="Cepeda A.J."/>
            <person name="Yan W."/>
            <person name="Fan B."/>
            <person name="Jiang Y."/>
            <person name="Adhikari A."/>
            <person name="Zheng C.-J."/>
            <person name="Schuster L."/>
            <person name="Cowan T.M."/>
            <person name="Smanski M.J."/>
            <person name="Chevrette M.G."/>
            <person name="De Carvalho L.P.S."/>
            <person name="Shen B."/>
        </authorList>
    </citation>
    <scope>NUCLEOTIDE SEQUENCE [LARGE SCALE GENOMIC DNA]</scope>
    <source>
        <strain evidence="12 13">NPDC053791</strain>
    </source>
</reference>
<dbReference type="EC" id="2.7.13.3" evidence="2"/>
<name>A0ABV3J4B9_9ACTN</name>
<feature type="domain" description="Histidine kinase/HSP90-like ATPase" evidence="10">
    <location>
        <begin position="302"/>
        <end position="388"/>
    </location>
</feature>
<feature type="domain" description="Signal transduction histidine kinase subgroup 3 dimerisation and phosphoacceptor" evidence="11">
    <location>
        <begin position="182"/>
        <end position="247"/>
    </location>
</feature>
<dbReference type="PANTHER" id="PTHR24421:SF10">
    <property type="entry name" value="NITRATE_NITRITE SENSOR PROTEIN NARQ"/>
    <property type="match status" value="1"/>
</dbReference>
<keyword evidence="6 12" id="KW-0418">Kinase</keyword>
<keyword evidence="9" id="KW-1133">Transmembrane helix</keyword>
<evidence type="ECO:0000313" key="13">
    <source>
        <dbReference type="Proteomes" id="UP001552479"/>
    </source>
</evidence>
<evidence type="ECO:0000256" key="4">
    <source>
        <dbReference type="ARBA" id="ARBA00022679"/>
    </source>
</evidence>
<feature type="transmembrane region" description="Helical" evidence="9">
    <location>
        <begin position="36"/>
        <end position="55"/>
    </location>
</feature>
<keyword evidence="5" id="KW-0547">Nucleotide-binding</keyword>
<evidence type="ECO:0000313" key="12">
    <source>
        <dbReference type="EMBL" id="MEV4927531.1"/>
    </source>
</evidence>
<evidence type="ECO:0000256" key="3">
    <source>
        <dbReference type="ARBA" id="ARBA00022553"/>
    </source>
</evidence>
<evidence type="ECO:0000256" key="6">
    <source>
        <dbReference type="ARBA" id="ARBA00022777"/>
    </source>
</evidence>
<dbReference type="Pfam" id="PF02518">
    <property type="entry name" value="HATPase_c"/>
    <property type="match status" value="1"/>
</dbReference>
<dbReference type="PANTHER" id="PTHR24421">
    <property type="entry name" value="NITRATE/NITRITE SENSOR PROTEIN NARX-RELATED"/>
    <property type="match status" value="1"/>
</dbReference>
<keyword evidence="13" id="KW-1185">Reference proteome</keyword>
<evidence type="ECO:0000256" key="2">
    <source>
        <dbReference type="ARBA" id="ARBA00012438"/>
    </source>
</evidence>
<dbReference type="Pfam" id="PF07730">
    <property type="entry name" value="HisKA_3"/>
    <property type="match status" value="1"/>
</dbReference>
<evidence type="ECO:0000256" key="8">
    <source>
        <dbReference type="ARBA" id="ARBA00023012"/>
    </source>
</evidence>
<accession>A0ABV3J4B9</accession>
<dbReference type="EMBL" id="JBFASG010000053">
    <property type="protein sequence ID" value="MEV4927531.1"/>
    <property type="molecule type" value="Genomic_DNA"/>
</dbReference>
<dbReference type="CDD" id="cd16917">
    <property type="entry name" value="HATPase_UhpB-NarQ-NarX-like"/>
    <property type="match status" value="1"/>
</dbReference>